<protein>
    <submittedName>
        <fullName evidence="6">Uncharacterized protein</fullName>
    </submittedName>
</protein>
<comment type="subcellular location">
    <subcellularLocation>
        <location evidence="1">Cell membrane</location>
        <topology evidence="1">Multi-pass membrane protein</topology>
    </subcellularLocation>
</comment>
<dbReference type="AlphaFoldDB" id="A0A1I7AP22"/>
<dbReference type="GO" id="GO:0005524">
    <property type="term" value="F:ATP binding"/>
    <property type="evidence" value="ECO:0007669"/>
    <property type="project" value="InterPro"/>
</dbReference>
<evidence type="ECO:0000256" key="5">
    <source>
        <dbReference type="SAM" id="Phobius"/>
    </source>
</evidence>
<reference evidence="6 7" key="1">
    <citation type="submission" date="2016-10" db="EMBL/GenBank/DDBJ databases">
        <authorList>
            <person name="de Groot N.N."/>
        </authorList>
    </citation>
    <scope>NUCLEOTIDE SEQUENCE [LARGE SCALE GENOMIC DNA]</scope>
    <source>
        <strain evidence="6 7">CGMCC 1.7005</strain>
    </source>
</reference>
<keyword evidence="4 5" id="KW-0472">Membrane</keyword>
<keyword evidence="2 5" id="KW-0812">Transmembrane</keyword>
<proteinExistence type="predicted"/>
<organism evidence="6 7">
    <name type="scientific">Lishizhenia tianjinensis</name>
    <dbReference type="NCBI Taxonomy" id="477690"/>
    <lineage>
        <taxon>Bacteria</taxon>
        <taxon>Pseudomonadati</taxon>
        <taxon>Bacteroidota</taxon>
        <taxon>Flavobacteriia</taxon>
        <taxon>Flavobacteriales</taxon>
        <taxon>Crocinitomicaceae</taxon>
        <taxon>Lishizhenia</taxon>
    </lineage>
</organism>
<evidence type="ECO:0000256" key="4">
    <source>
        <dbReference type="ARBA" id="ARBA00023136"/>
    </source>
</evidence>
<dbReference type="InterPro" id="IPR036640">
    <property type="entry name" value="ABC1_TM_sf"/>
</dbReference>
<evidence type="ECO:0000256" key="2">
    <source>
        <dbReference type="ARBA" id="ARBA00022692"/>
    </source>
</evidence>
<dbReference type="SUPFAM" id="SSF90123">
    <property type="entry name" value="ABC transporter transmembrane region"/>
    <property type="match status" value="1"/>
</dbReference>
<feature type="transmembrane region" description="Helical" evidence="5">
    <location>
        <begin position="65"/>
        <end position="83"/>
    </location>
</feature>
<evidence type="ECO:0000256" key="3">
    <source>
        <dbReference type="ARBA" id="ARBA00022989"/>
    </source>
</evidence>
<dbReference type="Proteomes" id="UP000236454">
    <property type="component" value="Unassembled WGS sequence"/>
</dbReference>
<accession>A0A1I7AP22</accession>
<feature type="transmembrane region" description="Helical" evidence="5">
    <location>
        <begin position="37"/>
        <end position="59"/>
    </location>
</feature>
<dbReference type="EMBL" id="FPAS01000003">
    <property type="protein sequence ID" value="SFT76644.1"/>
    <property type="molecule type" value="Genomic_DNA"/>
</dbReference>
<dbReference type="STRING" id="477690.SAMN05216474_2275"/>
<keyword evidence="3 5" id="KW-1133">Transmembrane helix</keyword>
<evidence type="ECO:0000313" key="7">
    <source>
        <dbReference type="Proteomes" id="UP000236454"/>
    </source>
</evidence>
<sequence>MRVLVAKYLFDESLSSPDILFLCIISRNTSTMQKIKSIILASLPILGVLVIGVAIYAFFQSTPALIFVFFLVLLSLLLAMGIYKRSMRKATEKVKVVETDLPEIENDLIYIDPHNFQENFSKEKGMLYLAGEKVVDQEVILTSVSYDKLTDALNMSFSSGIKVAAKGMQNIGVGDQQMCLFYFDQMEIRVGKRSRSFTMNKKELYEVLEEEESHVIFTHKIPPLVFHW</sequence>
<dbReference type="GO" id="GO:0005886">
    <property type="term" value="C:plasma membrane"/>
    <property type="evidence" value="ECO:0007669"/>
    <property type="project" value="UniProtKB-SubCell"/>
</dbReference>
<name>A0A1I7AP22_9FLAO</name>
<evidence type="ECO:0000313" key="6">
    <source>
        <dbReference type="EMBL" id="SFT76644.1"/>
    </source>
</evidence>
<evidence type="ECO:0000256" key="1">
    <source>
        <dbReference type="ARBA" id="ARBA00004651"/>
    </source>
</evidence>
<gene>
    <name evidence="6" type="ORF">SAMN05216474_2275</name>
</gene>
<keyword evidence="7" id="KW-1185">Reference proteome</keyword>